<keyword evidence="1" id="KW-0472">Membrane</keyword>
<protein>
    <submittedName>
        <fullName evidence="2">Uncharacterized protein</fullName>
    </submittedName>
</protein>
<dbReference type="AlphaFoldDB" id="A0A9N7N670"/>
<evidence type="ECO:0000313" key="3">
    <source>
        <dbReference type="Proteomes" id="UP001153555"/>
    </source>
</evidence>
<name>A0A9N7N670_STRHE</name>
<evidence type="ECO:0000256" key="1">
    <source>
        <dbReference type="SAM" id="Phobius"/>
    </source>
</evidence>
<sequence length="196" mass="22051">MLLGTHDRAYNQQQDQARQGEPTRTPCAVNLFQIKFSFSFNQKSESIFQKLLIFIQVYLAICFAILGLSALATGLEPMRFFYSTSRSTYVCVQVLQTLAYVVYLLILLMYLVLVFSTQAGPTTRLLGLVQTSVGFTVGLHYYVSVFHKAVLHQPPKISWRVHALYATCFLLICLFGGVDRGKKTFLEVGGEEGKKS</sequence>
<feature type="transmembrane region" description="Helical" evidence="1">
    <location>
        <begin position="92"/>
        <end position="113"/>
    </location>
</feature>
<reference evidence="2" key="1">
    <citation type="submission" date="2019-12" db="EMBL/GenBank/DDBJ databases">
        <authorList>
            <person name="Scholes J."/>
        </authorList>
    </citation>
    <scope>NUCLEOTIDE SEQUENCE</scope>
</reference>
<keyword evidence="3" id="KW-1185">Reference proteome</keyword>
<dbReference type="OrthoDB" id="2020776at2759"/>
<accession>A0A9N7N670</accession>
<organism evidence="2 3">
    <name type="scientific">Striga hermonthica</name>
    <name type="common">Purple witchweed</name>
    <name type="synonym">Buchnera hermonthica</name>
    <dbReference type="NCBI Taxonomy" id="68872"/>
    <lineage>
        <taxon>Eukaryota</taxon>
        <taxon>Viridiplantae</taxon>
        <taxon>Streptophyta</taxon>
        <taxon>Embryophyta</taxon>
        <taxon>Tracheophyta</taxon>
        <taxon>Spermatophyta</taxon>
        <taxon>Magnoliopsida</taxon>
        <taxon>eudicotyledons</taxon>
        <taxon>Gunneridae</taxon>
        <taxon>Pentapetalae</taxon>
        <taxon>asterids</taxon>
        <taxon>lamiids</taxon>
        <taxon>Lamiales</taxon>
        <taxon>Orobanchaceae</taxon>
        <taxon>Buchnereae</taxon>
        <taxon>Striga</taxon>
    </lineage>
</organism>
<evidence type="ECO:0000313" key="2">
    <source>
        <dbReference type="EMBL" id="CAA0823614.1"/>
    </source>
</evidence>
<proteinExistence type="predicted"/>
<gene>
    <name evidence="2" type="ORF">SHERM_20764</name>
</gene>
<comment type="caution">
    <text evidence="2">The sequence shown here is derived from an EMBL/GenBank/DDBJ whole genome shotgun (WGS) entry which is preliminary data.</text>
</comment>
<keyword evidence="1" id="KW-1133">Transmembrane helix</keyword>
<feature type="transmembrane region" description="Helical" evidence="1">
    <location>
        <begin position="125"/>
        <end position="145"/>
    </location>
</feature>
<dbReference type="Proteomes" id="UP001153555">
    <property type="component" value="Unassembled WGS sequence"/>
</dbReference>
<keyword evidence="1" id="KW-0812">Transmembrane</keyword>
<feature type="transmembrane region" description="Helical" evidence="1">
    <location>
        <begin position="157"/>
        <end position="178"/>
    </location>
</feature>
<dbReference type="PANTHER" id="PTHR35310:SF1">
    <property type="entry name" value="CELL WALL INTEGRITY_STRESS RESPONSE COMPONENT-LIKE PROTEIN"/>
    <property type="match status" value="1"/>
</dbReference>
<dbReference type="PANTHER" id="PTHR35310">
    <property type="entry name" value="CELL WALL INTEGRITY/STRESS RESPONSE COMPONENT-LIKE PROTEIN"/>
    <property type="match status" value="1"/>
</dbReference>
<feature type="transmembrane region" description="Helical" evidence="1">
    <location>
        <begin position="51"/>
        <end position="72"/>
    </location>
</feature>
<dbReference type="EMBL" id="CACSLK010024540">
    <property type="protein sequence ID" value="CAA0823614.1"/>
    <property type="molecule type" value="Genomic_DNA"/>
</dbReference>